<accession>A0A2V1DXC1</accession>
<evidence type="ECO:0000256" key="1">
    <source>
        <dbReference type="SAM" id="MobiDB-lite"/>
    </source>
</evidence>
<name>A0A2V1DXC1_9PLEO</name>
<reference evidence="2 3" key="1">
    <citation type="journal article" date="2018" name="Sci. Rep.">
        <title>Comparative genomics provides insights into the lifestyle and reveals functional heterogeneity of dark septate endophytic fungi.</title>
        <authorList>
            <person name="Knapp D.G."/>
            <person name="Nemeth J.B."/>
            <person name="Barry K."/>
            <person name="Hainaut M."/>
            <person name="Henrissat B."/>
            <person name="Johnson J."/>
            <person name="Kuo A."/>
            <person name="Lim J.H.P."/>
            <person name="Lipzen A."/>
            <person name="Nolan M."/>
            <person name="Ohm R.A."/>
            <person name="Tamas L."/>
            <person name="Grigoriev I.V."/>
            <person name="Spatafora J.W."/>
            <person name="Nagy L.G."/>
            <person name="Kovacs G.M."/>
        </authorList>
    </citation>
    <scope>NUCLEOTIDE SEQUENCE [LARGE SCALE GENOMIC DNA]</scope>
    <source>
        <strain evidence="2 3">DSE2036</strain>
    </source>
</reference>
<dbReference type="EMBL" id="KZ805340">
    <property type="protein sequence ID" value="PVI02676.1"/>
    <property type="molecule type" value="Genomic_DNA"/>
</dbReference>
<sequence>MPQQVPSMFDHNSASTAISGAGLSVLYQPDFEPIADMIFVHGPQGHPKRTWTKRISSCNSPCPAHPSKTRVEQKTRSRLRF</sequence>
<dbReference type="OrthoDB" id="5086500at2759"/>
<dbReference type="AlphaFoldDB" id="A0A2V1DXC1"/>
<protein>
    <submittedName>
        <fullName evidence="2">Uncharacterized protein</fullName>
    </submittedName>
</protein>
<evidence type="ECO:0000313" key="2">
    <source>
        <dbReference type="EMBL" id="PVI02676.1"/>
    </source>
</evidence>
<evidence type="ECO:0000313" key="3">
    <source>
        <dbReference type="Proteomes" id="UP000244855"/>
    </source>
</evidence>
<gene>
    <name evidence="2" type="ORF">DM02DRAFT_653339</name>
</gene>
<proteinExistence type="predicted"/>
<organism evidence="2 3">
    <name type="scientific">Periconia macrospinosa</name>
    <dbReference type="NCBI Taxonomy" id="97972"/>
    <lineage>
        <taxon>Eukaryota</taxon>
        <taxon>Fungi</taxon>
        <taxon>Dikarya</taxon>
        <taxon>Ascomycota</taxon>
        <taxon>Pezizomycotina</taxon>
        <taxon>Dothideomycetes</taxon>
        <taxon>Pleosporomycetidae</taxon>
        <taxon>Pleosporales</taxon>
        <taxon>Massarineae</taxon>
        <taxon>Periconiaceae</taxon>
        <taxon>Periconia</taxon>
    </lineage>
</organism>
<dbReference type="Proteomes" id="UP000244855">
    <property type="component" value="Unassembled WGS sequence"/>
</dbReference>
<keyword evidence="3" id="KW-1185">Reference proteome</keyword>
<feature type="region of interest" description="Disordered" evidence="1">
    <location>
        <begin position="50"/>
        <end position="81"/>
    </location>
</feature>